<dbReference type="AlphaFoldDB" id="G9WYD0"/>
<organism evidence="2 3">
    <name type="scientific">Peptoanaerobacter stomatis</name>
    <dbReference type="NCBI Taxonomy" id="796937"/>
    <lineage>
        <taxon>Bacteria</taxon>
        <taxon>Bacillati</taxon>
        <taxon>Bacillota</taxon>
        <taxon>Clostridia</taxon>
        <taxon>Peptostreptococcales</taxon>
        <taxon>Filifactoraceae</taxon>
        <taxon>Peptoanaerobacter</taxon>
    </lineage>
</organism>
<dbReference type="SUPFAM" id="SSF52467">
    <property type="entry name" value="DHS-like NAD/FAD-binding domain"/>
    <property type="match status" value="1"/>
</dbReference>
<dbReference type="GO" id="GO:0050660">
    <property type="term" value="F:flavin adenine dinucleotide binding"/>
    <property type="evidence" value="ECO:0007669"/>
    <property type="project" value="InterPro"/>
</dbReference>
<comment type="caution">
    <text evidence="2">The sequence shown here is derived from an EMBL/GenBank/DDBJ whole genome shotgun (WGS) entry which is preliminary data.</text>
</comment>
<dbReference type="PANTHER" id="PTHR43153">
    <property type="entry name" value="ELECTRON TRANSFER FLAVOPROTEIN ALPHA"/>
    <property type="match status" value="1"/>
</dbReference>
<dbReference type="PANTHER" id="PTHR43153:SF1">
    <property type="entry name" value="ELECTRON TRANSFER FLAVOPROTEIN SUBUNIT ALPHA, MITOCHONDRIAL"/>
    <property type="match status" value="1"/>
</dbReference>
<feature type="domain" description="Electron transfer flavoprotein alpha subunit C-terminal" evidence="1">
    <location>
        <begin position="48"/>
        <end position="126"/>
    </location>
</feature>
<sequence length="164" mass="18179">MSVLELMTDYSTDRNYILFEEDEGKKEIKRIFKGLFEKTKGVKNSKMLEDADIIVAFGRGYHPEKGIEDIKDIARKLGAQYAATRPVQDMNIISSDRVLGKTALSANPKIYIGFGVSGAVQHLGSVKAQEIIAVNNNKNSAIFRHAKYAILGDAREVAKFINGI</sequence>
<gene>
    <name evidence="2" type="ORF">HMPREF9629_01181</name>
</gene>
<evidence type="ECO:0000259" key="1">
    <source>
        <dbReference type="Pfam" id="PF00766"/>
    </source>
</evidence>
<evidence type="ECO:0000313" key="3">
    <source>
        <dbReference type="Proteomes" id="UP000006437"/>
    </source>
</evidence>
<protein>
    <recommendedName>
        <fullName evidence="1">Electron transfer flavoprotein alpha subunit C-terminal domain-containing protein</fullName>
    </recommendedName>
</protein>
<dbReference type="HOGENOM" id="CLU_1617438_0_0_9"/>
<accession>G9WYD0</accession>
<dbReference type="EMBL" id="AFZE01000002">
    <property type="protein sequence ID" value="EHL16634.1"/>
    <property type="molecule type" value="Genomic_DNA"/>
</dbReference>
<dbReference type="GO" id="GO:0009055">
    <property type="term" value="F:electron transfer activity"/>
    <property type="evidence" value="ECO:0007669"/>
    <property type="project" value="InterPro"/>
</dbReference>
<dbReference type="GO" id="GO:0033539">
    <property type="term" value="P:fatty acid beta-oxidation using acyl-CoA dehydrogenase"/>
    <property type="evidence" value="ECO:0007669"/>
    <property type="project" value="TreeGrafter"/>
</dbReference>
<proteinExistence type="predicted"/>
<reference evidence="2 3" key="1">
    <citation type="submission" date="2011-08" db="EMBL/GenBank/DDBJ databases">
        <title>The Genome Sequence of Eubacteriaceae bacterium ACC19a.</title>
        <authorList>
            <consortium name="The Broad Institute Genome Sequencing Platform"/>
            <person name="Earl A."/>
            <person name="Ward D."/>
            <person name="Feldgarden M."/>
            <person name="Gevers D."/>
            <person name="Sizova M."/>
            <person name="Hazen A."/>
            <person name="Epstein S."/>
            <person name="Young S.K."/>
            <person name="Zeng Q."/>
            <person name="Gargeya S."/>
            <person name="Fitzgerald M."/>
            <person name="Haas B."/>
            <person name="Abouelleil A."/>
            <person name="Alvarado L."/>
            <person name="Arachchi H.M."/>
            <person name="Berlin A."/>
            <person name="Brown A."/>
            <person name="Chapman S.B."/>
            <person name="Chen Z."/>
            <person name="Dunbar C."/>
            <person name="Freedman E."/>
            <person name="Gearin G."/>
            <person name="Gellesch M."/>
            <person name="Goldberg J."/>
            <person name="Griggs A."/>
            <person name="Gujja S."/>
            <person name="Heiman D."/>
            <person name="Howarth C."/>
            <person name="Larson L."/>
            <person name="Lui A."/>
            <person name="MacDonald P.J.P."/>
            <person name="Montmayeur A."/>
            <person name="Murphy C."/>
            <person name="Neiman D."/>
            <person name="Pearson M."/>
            <person name="Priest M."/>
            <person name="Roberts A."/>
            <person name="Saif S."/>
            <person name="Shea T."/>
            <person name="Shenoy N."/>
            <person name="Sisk P."/>
            <person name="Stolte C."/>
            <person name="Sykes S."/>
            <person name="Wortman J."/>
            <person name="Nusbaum C."/>
            <person name="Birren B."/>
        </authorList>
    </citation>
    <scope>NUCLEOTIDE SEQUENCE [LARGE SCALE GENOMIC DNA]</scope>
    <source>
        <strain evidence="2 3">ACC19a</strain>
    </source>
</reference>
<dbReference type="Gene3D" id="3.40.50.1220">
    <property type="entry name" value="TPP-binding domain"/>
    <property type="match status" value="1"/>
</dbReference>
<dbReference type="InterPro" id="IPR014731">
    <property type="entry name" value="ETF_asu_C"/>
</dbReference>
<dbReference type="InterPro" id="IPR001308">
    <property type="entry name" value="ETF_a/FixB"/>
</dbReference>
<dbReference type="InterPro" id="IPR029035">
    <property type="entry name" value="DHS-like_NAD/FAD-binding_dom"/>
</dbReference>
<name>G9WYD0_9FIRM</name>
<dbReference type="Proteomes" id="UP000006437">
    <property type="component" value="Unassembled WGS sequence"/>
</dbReference>
<dbReference type="RefSeq" id="WP_009525416.1">
    <property type="nucleotide sequence ID" value="NZ_JBQMYZ010000014.1"/>
</dbReference>
<dbReference type="BioCyc" id="EBAC796937-HMP:GMGH-1183-MONOMER"/>
<dbReference type="Pfam" id="PF00766">
    <property type="entry name" value="ETF_alpha"/>
    <property type="match status" value="1"/>
</dbReference>
<evidence type="ECO:0000313" key="2">
    <source>
        <dbReference type="EMBL" id="EHL16634.1"/>
    </source>
</evidence>